<evidence type="ECO:0000256" key="5">
    <source>
        <dbReference type="ARBA" id="ARBA00023315"/>
    </source>
</evidence>
<dbReference type="STRING" id="1693.BMIN_0835"/>
<evidence type="ECO:0000256" key="1">
    <source>
        <dbReference type="ARBA" id="ARBA00009943"/>
    </source>
</evidence>
<evidence type="ECO:0000256" key="2">
    <source>
        <dbReference type="ARBA" id="ARBA00022679"/>
    </source>
</evidence>
<keyword evidence="5" id="KW-0012">Acyltransferase</keyword>
<dbReference type="Pfam" id="PF13480">
    <property type="entry name" value="Acetyltransf_6"/>
    <property type="match status" value="1"/>
</dbReference>
<dbReference type="InterPro" id="IPR050644">
    <property type="entry name" value="PG_Glycine_Bridge_Synth"/>
</dbReference>
<keyword evidence="4" id="KW-0573">Peptidoglycan synthesis</keyword>
<dbReference type="PANTHER" id="PTHR36174:SF1">
    <property type="entry name" value="LIPID II:GLYCINE GLYCYLTRANSFERASE"/>
    <property type="match status" value="1"/>
</dbReference>
<dbReference type="GO" id="GO:0071555">
    <property type="term" value="P:cell wall organization"/>
    <property type="evidence" value="ECO:0007669"/>
    <property type="project" value="UniProtKB-KW"/>
</dbReference>
<keyword evidence="6" id="KW-0961">Cell wall biogenesis/degradation</keyword>
<evidence type="ECO:0000256" key="3">
    <source>
        <dbReference type="ARBA" id="ARBA00022960"/>
    </source>
</evidence>
<dbReference type="PROSITE" id="PS51191">
    <property type="entry name" value="FEMABX"/>
    <property type="match status" value="1"/>
</dbReference>
<dbReference type="AlphaFoldDB" id="A0A087BQ11"/>
<dbReference type="Gene3D" id="3.40.630.30">
    <property type="match status" value="1"/>
</dbReference>
<evidence type="ECO:0000256" key="6">
    <source>
        <dbReference type="ARBA" id="ARBA00023316"/>
    </source>
</evidence>
<keyword evidence="3" id="KW-0133">Cell shape</keyword>
<sequence>MTSVEFATIQDAQREAHDHGVALPLEQTDAWMEYQNTIPGRRYWGSAVIRDGDEVVALISLVEFTTHGYRFLRSWHGPVWVSGTPSRALEESVLAALSSAIRHRDGSQLFLRCAVWFESPLTHSTLSSVPYDHTVIIDVTGGDDAILARMKRRGRRDVRKSLRECPATCADETTRAIGSFADYYDIMVETGARDGFAPAPIEDYETMLRTLGEDHCRVFAARHDGKVIAWSIVTVNGTRAVRYYAAMRTDAMRMHATDRLLYWECCELGRRGLRDYDLMGIGSDFSPTLNGLNEFKTKFTEDVAEIAPDRDVPLRRGLYRGLTAVKAARSRLRHRTHPASD</sequence>
<keyword evidence="9" id="KW-1185">Reference proteome</keyword>
<evidence type="ECO:0000256" key="4">
    <source>
        <dbReference type="ARBA" id="ARBA00022984"/>
    </source>
</evidence>
<dbReference type="RefSeq" id="WP_026647430.1">
    <property type="nucleotide sequence ID" value="NZ_JGZD01000008.1"/>
</dbReference>
<comment type="caution">
    <text evidence="8">The sequence shown here is derived from an EMBL/GenBank/DDBJ whole genome shotgun (WGS) entry which is preliminary data.</text>
</comment>
<accession>A0A087BQ11</accession>
<dbReference type="SUPFAM" id="SSF55729">
    <property type="entry name" value="Acyl-CoA N-acyltransferases (Nat)"/>
    <property type="match status" value="2"/>
</dbReference>
<dbReference type="InterPro" id="IPR016181">
    <property type="entry name" value="Acyl_CoA_acyltransferase"/>
</dbReference>
<evidence type="ECO:0000313" key="9">
    <source>
        <dbReference type="Proteomes" id="UP000029014"/>
    </source>
</evidence>
<dbReference type="EMBL" id="JGZD01000008">
    <property type="protein sequence ID" value="KFI73111.1"/>
    <property type="molecule type" value="Genomic_DNA"/>
</dbReference>
<dbReference type="GO" id="GO:0016755">
    <property type="term" value="F:aminoacyltransferase activity"/>
    <property type="evidence" value="ECO:0007669"/>
    <property type="project" value="InterPro"/>
</dbReference>
<comment type="similarity">
    <text evidence="1">Belongs to the FemABX family.</text>
</comment>
<dbReference type="InterPro" id="IPR038740">
    <property type="entry name" value="BioF2-like_GNAT_dom"/>
</dbReference>
<gene>
    <name evidence="8" type="ORF">BMIN_0835</name>
</gene>
<dbReference type="GO" id="GO:0009252">
    <property type="term" value="P:peptidoglycan biosynthetic process"/>
    <property type="evidence" value="ECO:0007669"/>
    <property type="project" value="UniProtKB-KW"/>
</dbReference>
<dbReference type="PANTHER" id="PTHR36174">
    <property type="entry name" value="LIPID II:GLYCINE GLYCYLTRANSFERASE"/>
    <property type="match status" value="1"/>
</dbReference>
<feature type="domain" description="BioF2-like acetyltransferase" evidence="7">
    <location>
        <begin position="153"/>
        <end position="284"/>
    </location>
</feature>
<protein>
    <submittedName>
        <fullName evidence="8">Cell wall biosynthesis-associated protein</fullName>
    </submittedName>
</protein>
<dbReference type="eggNOG" id="COG2348">
    <property type="taxonomic scope" value="Bacteria"/>
</dbReference>
<dbReference type="Proteomes" id="UP000029014">
    <property type="component" value="Unassembled WGS sequence"/>
</dbReference>
<dbReference type="GO" id="GO:0008360">
    <property type="term" value="P:regulation of cell shape"/>
    <property type="evidence" value="ECO:0007669"/>
    <property type="project" value="UniProtKB-KW"/>
</dbReference>
<evidence type="ECO:0000313" key="8">
    <source>
        <dbReference type="EMBL" id="KFI73111.1"/>
    </source>
</evidence>
<keyword evidence="2" id="KW-0808">Transferase</keyword>
<proteinExistence type="inferred from homology"/>
<evidence type="ECO:0000259" key="7">
    <source>
        <dbReference type="Pfam" id="PF13480"/>
    </source>
</evidence>
<reference evidence="8 9" key="1">
    <citation type="submission" date="2014-03" db="EMBL/GenBank/DDBJ databases">
        <title>Genomics of Bifidobacteria.</title>
        <authorList>
            <person name="Ventura M."/>
            <person name="Milani C."/>
            <person name="Lugli G.A."/>
        </authorList>
    </citation>
    <scope>NUCLEOTIDE SEQUENCE [LARGE SCALE GENOMIC DNA]</scope>
    <source>
        <strain evidence="8 9">LMG 11592</strain>
    </source>
</reference>
<dbReference type="InterPro" id="IPR003447">
    <property type="entry name" value="FEMABX"/>
</dbReference>
<name>A0A087BQ11_9BIFI</name>
<organism evidence="8 9">
    <name type="scientific">Bifidobacterium minimum</name>
    <dbReference type="NCBI Taxonomy" id="1693"/>
    <lineage>
        <taxon>Bacteria</taxon>
        <taxon>Bacillati</taxon>
        <taxon>Actinomycetota</taxon>
        <taxon>Actinomycetes</taxon>
        <taxon>Bifidobacteriales</taxon>
        <taxon>Bifidobacteriaceae</taxon>
        <taxon>Bifidobacterium</taxon>
    </lineage>
</organism>